<evidence type="ECO:0000259" key="4">
    <source>
        <dbReference type="Pfam" id="PF00456"/>
    </source>
</evidence>
<dbReference type="PANTHER" id="PTHR47514:SF1">
    <property type="entry name" value="TRANSKETOLASE N-TERMINAL SECTION-RELATED"/>
    <property type="match status" value="1"/>
</dbReference>
<dbReference type="Pfam" id="PF00456">
    <property type="entry name" value="Transketolase_N"/>
    <property type="match status" value="1"/>
</dbReference>
<dbReference type="Gene3D" id="3.40.50.970">
    <property type="match status" value="1"/>
</dbReference>
<keyword evidence="3" id="KW-0786">Thiamine pyrophosphate</keyword>
<dbReference type="InterPro" id="IPR029061">
    <property type="entry name" value="THDP-binding"/>
</dbReference>
<name>A0A516SM31_9NEIS</name>
<dbReference type="Proteomes" id="UP000317550">
    <property type="component" value="Chromosome"/>
</dbReference>
<reference evidence="6" key="1">
    <citation type="submission" date="2019-07" db="EMBL/GenBank/DDBJ databases">
        <title>Chitinimonas sp. nov., isolated from Ny-Alesund, arctica soil.</title>
        <authorList>
            <person name="Xu Q."/>
            <person name="Peng F."/>
        </authorList>
    </citation>
    <scope>NUCLEOTIDE SEQUENCE [LARGE SCALE GENOMIC DNA]</scope>
    <source>
        <strain evidence="6">R3-44</strain>
    </source>
</reference>
<evidence type="ECO:0000313" key="5">
    <source>
        <dbReference type="EMBL" id="QDQ29199.1"/>
    </source>
</evidence>
<keyword evidence="6" id="KW-1185">Reference proteome</keyword>
<gene>
    <name evidence="5" type="ORF">FNU76_03405</name>
</gene>
<dbReference type="EMBL" id="CP041730">
    <property type="protein sequence ID" value="QDQ29199.1"/>
    <property type="molecule type" value="Genomic_DNA"/>
</dbReference>
<sequence>MAAPNPAIVQLQKKVRQTIVDLGATPTGCHVGGSLSVADILIAAFISSDREQGDEVVLSKGHAAAGLYAVMHHMDMLPEDPAVGYGRRGSILTGHPNHKIPGIRFSTGSLGHGVAYAVGWALARKLKGDRRRGLVVAGDGELQEGLCWEAFQLASAQRLGNFVVVIDRNGGQNDGAVDDISPLENLDKRFESFGFRVETLDGHDIDALSARIVAHDLTGDRPLAIIAETVKGKGIPAIENNPACHYVVLKPAMAQKWKESMA</sequence>
<organism evidence="5 6">
    <name type="scientific">Chitinimonas arctica</name>
    <dbReference type="NCBI Taxonomy" id="2594795"/>
    <lineage>
        <taxon>Bacteria</taxon>
        <taxon>Pseudomonadati</taxon>
        <taxon>Pseudomonadota</taxon>
        <taxon>Betaproteobacteria</taxon>
        <taxon>Neisseriales</taxon>
        <taxon>Chitinibacteraceae</taxon>
        <taxon>Chitinimonas</taxon>
    </lineage>
</organism>
<dbReference type="KEGG" id="cari:FNU76_03405"/>
<evidence type="ECO:0000313" key="6">
    <source>
        <dbReference type="Proteomes" id="UP000317550"/>
    </source>
</evidence>
<protein>
    <submittedName>
        <fullName evidence="5">Transketolase</fullName>
    </submittedName>
</protein>
<dbReference type="InterPro" id="IPR005474">
    <property type="entry name" value="Transketolase_N"/>
</dbReference>
<comment type="similarity">
    <text evidence="2">Belongs to the transketolase family.</text>
</comment>
<evidence type="ECO:0000256" key="1">
    <source>
        <dbReference type="ARBA" id="ARBA00001964"/>
    </source>
</evidence>
<accession>A0A516SM31</accession>
<dbReference type="SUPFAM" id="SSF52518">
    <property type="entry name" value="Thiamin diphosphate-binding fold (THDP-binding)"/>
    <property type="match status" value="1"/>
</dbReference>
<evidence type="ECO:0000256" key="3">
    <source>
        <dbReference type="ARBA" id="ARBA00023052"/>
    </source>
</evidence>
<dbReference type="OrthoDB" id="9759664at2"/>
<dbReference type="PANTHER" id="PTHR47514">
    <property type="entry name" value="TRANSKETOLASE N-TERMINAL SECTION-RELATED"/>
    <property type="match status" value="1"/>
</dbReference>
<evidence type="ECO:0000256" key="2">
    <source>
        <dbReference type="ARBA" id="ARBA00007131"/>
    </source>
</evidence>
<proteinExistence type="inferred from homology"/>
<feature type="domain" description="Transketolase N-terminal" evidence="4">
    <location>
        <begin position="28"/>
        <end position="258"/>
    </location>
</feature>
<dbReference type="AlphaFoldDB" id="A0A516SM31"/>
<comment type="cofactor">
    <cofactor evidence="1">
        <name>thiamine diphosphate</name>
        <dbReference type="ChEBI" id="CHEBI:58937"/>
    </cofactor>
</comment>